<feature type="transmembrane region" description="Helical" evidence="1">
    <location>
        <begin position="40"/>
        <end position="63"/>
    </location>
</feature>
<organism evidence="2 3">
    <name type="scientific">Apiospora saccharicola</name>
    <dbReference type="NCBI Taxonomy" id="335842"/>
    <lineage>
        <taxon>Eukaryota</taxon>
        <taxon>Fungi</taxon>
        <taxon>Dikarya</taxon>
        <taxon>Ascomycota</taxon>
        <taxon>Pezizomycotina</taxon>
        <taxon>Sordariomycetes</taxon>
        <taxon>Xylariomycetidae</taxon>
        <taxon>Amphisphaeriales</taxon>
        <taxon>Apiosporaceae</taxon>
        <taxon>Apiospora</taxon>
    </lineage>
</organism>
<keyword evidence="1" id="KW-0812">Transmembrane</keyword>
<gene>
    <name evidence="2" type="ORF">PG996_007571</name>
</gene>
<evidence type="ECO:0000256" key="1">
    <source>
        <dbReference type="SAM" id="Phobius"/>
    </source>
</evidence>
<reference evidence="2 3" key="1">
    <citation type="submission" date="2023-01" db="EMBL/GenBank/DDBJ databases">
        <title>Analysis of 21 Apiospora genomes using comparative genomics revels a genus with tremendous synthesis potential of carbohydrate active enzymes and secondary metabolites.</title>
        <authorList>
            <person name="Sorensen T."/>
        </authorList>
    </citation>
    <scope>NUCLEOTIDE SEQUENCE [LARGE SCALE GENOMIC DNA]</scope>
    <source>
        <strain evidence="2 3">CBS 83171</strain>
    </source>
</reference>
<feature type="transmembrane region" description="Helical" evidence="1">
    <location>
        <begin position="134"/>
        <end position="153"/>
    </location>
</feature>
<dbReference type="Proteomes" id="UP001446871">
    <property type="component" value="Unassembled WGS sequence"/>
</dbReference>
<dbReference type="EMBL" id="JAQQWM010000004">
    <property type="protein sequence ID" value="KAK8068459.1"/>
    <property type="molecule type" value="Genomic_DNA"/>
</dbReference>
<dbReference type="PANTHER" id="PTHR35179">
    <property type="entry name" value="PROTEIN CBG02620"/>
    <property type="match status" value="1"/>
</dbReference>
<evidence type="ECO:0000313" key="3">
    <source>
        <dbReference type="Proteomes" id="UP001446871"/>
    </source>
</evidence>
<keyword evidence="1" id="KW-1133">Transmembrane helix</keyword>
<comment type="caution">
    <text evidence="2">The sequence shown here is derived from an EMBL/GenBank/DDBJ whole genome shotgun (WGS) entry which is preliminary data.</text>
</comment>
<keyword evidence="1" id="KW-0472">Membrane</keyword>
<accession>A0ABR1VB75</accession>
<evidence type="ECO:0000313" key="2">
    <source>
        <dbReference type="EMBL" id="KAK8068459.1"/>
    </source>
</evidence>
<protein>
    <submittedName>
        <fullName evidence="2">Uncharacterized protein</fullName>
    </submittedName>
</protein>
<keyword evidence="3" id="KW-1185">Reference proteome</keyword>
<feature type="transmembrane region" description="Helical" evidence="1">
    <location>
        <begin position="92"/>
        <end position="114"/>
    </location>
</feature>
<dbReference type="PANTHER" id="PTHR35179:SF1">
    <property type="entry name" value="INTEGRAL MEMBRANE PROTEIN"/>
    <property type="match status" value="1"/>
</dbReference>
<sequence>MSDSKFDLVLGASLSCAVFTAVKASQQTWAIYRRNKRFSIYVAIVWAEWVTSFALCVVSWMFLKGMHCILQTILNRATLLVINKHRARQLQVGTFVIVTLVNISIFCIWIPAQMHLSDRYVRLNQVWVLVEKSLFAVIDTSLNLYFLWALILIGSMSLPTLNYSQIHALAYLGKLHIELNLVDMMSRIVQTTNPLNTFDLTTAPTSE</sequence>
<name>A0ABR1VB75_9PEZI</name>
<proteinExistence type="predicted"/>